<protein>
    <recommendedName>
        <fullName evidence="1">Sulfatase N-terminal domain-containing protein</fullName>
    </recommendedName>
</protein>
<reference evidence="2 3" key="1">
    <citation type="journal article" date="2016" name="Sci. Rep.">
        <title>Metabolic traits of an uncultured archaeal lineage -MSBL1- from brine pools of the Red Sea.</title>
        <authorList>
            <person name="Mwirichia R."/>
            <person name="Alam I."/>
            <person name="Rashid M."/>
            <person name="Vinu M."/>
            <person name="Ba-Alawi W."/>
            <person name="Anthony Kamau A."/>
            <person name="Kamanda Ngugi D."/>
            <person name="Goker M."/>
            <person name="Klenk H.P."/>
            <person name="Bajic V."/>
            <person name="Stingl U."/>
        </authorList>
    </citation>
    <scope>NUCLEOTIDE SEQUENCE [LARGE SCALE GENOMIC DNA]</scope>
    <source>
        <strain evidence="2">SCGC-AAA259A05</strain>
    </source>
</reference>
<dbReference type="Gene3D" id="3.40.720.10">
    <property type="entry name" value="Alkaline Phosphatase, subunit A"/>
    <property type="match status" value="1"/>
</dbReference>
<accession>A0A133UBS4</accession>
<dbReference type="InterPro" id="IPR052701">
    <property type="entry name" value="GAG_Ulvan_Degrading_Sulfatases"/>
</dbReference>
<comment type="caution">
    <text evidence="2">The sequence shown here is derived from an EMBL/GenBank/DDBJ whole genome shotgun (WGS) entry which is preliminary data.</text>
</comment>
<dbReference type="AlphaFoldDB" id="A0A133UBS4"/>
<dbReference type="InterPro" id="IPR017850">
    <property type="entry name" value="Alkaline_phosphatase_core_sf"/>
</dbReference>
<evidence type="ECO:0000313" key="3">
    <source>
        <dbReference type="Proteomes" id="UP000070163"/>
    </source>
</evidence>
<dbReference type="SUPFAM" id="SSF53649">
    <property type="entry name" value="Alkaline phosphatase-like"/>
    <property type="match status" value="1"/>
</dbReference>
<proteinExistence type="predicted"/>
<dbReference type="EMBL" id="LHXJ01000003">
    <property type="protein sequence ID" value="KXA91647.1"/>
    <property type="molecule type" value="Genomic_DNA"/>
</dbReference>
<keyword evidence="3" id="KW-1185">Reference proteome</keyword>
<feature type="domain" description="Sulfatase N-terminal" evidence="1">
    <location>
        <begin position="3"/>
        <end position="309"/>
    </location>
</feature>
<evidence type="ECO:0000313" key="2">
    <source>
        <dbReference type="EMBL" id="KXA91647.1"/>
    </source>
</evidence>
<gene>
    <name evidence="2" type="ORF">AKJ57_00380</name>
</gene>
<organism evidence="2 3">
    <name type="scientific">candidate division MSBL1 archaeon SCGC-AAA259A05</name>
    <dbReference type="NCBI Taxonomy" id="1698259"/>
    <lineage>
        <taxon>Archaea</taxon>
        <taxon>Methanobacteriati</taxon>
        <taxon>Methanobacteriota</taxon>
        <taxon>candidate division MSBL1</taxon>
    </lineage>
</organism>
<name>A0A133UBS4_9EURY</name>
<sequence length="438" mass="51733">MQKNVIFIVCDCLRSDRIHDYRRELTPNIDELLDEAVYFENAYTVGPNTPNSYPSIFGGIYPSETMGMNRIPQSIQTVPEIFENNGHRTIGLVEGNAWLSKFFDYDRGFGKLNSFLNFSSMHDAESLSNSNNRIWNIIERKIPKKIWSLMNYFFRFKDFISSERRLERLFFKTVEQTLINLEVPTFMWAHFMTTHYPLVPRIRNFSKRHNTRKVNSFQRSLGKLRDLYDDCVLSFDYYIGRTVEILKESGLFEDTILIITSDHGELLRENYTLSHPSRCMFDEKLMKVPLIIKFDDSKIKGKINDLFSIIGLFKPSIFNYLRLRRKNKKNIKKEKSFFRIKGNSLAINQNNYIFHEAREFQDAFTTLNQEHSKVRYYSVRNDKSCLFYDSKDKAYGKIGELNRKSTNLLKNHISKSRKSREKIRIKESVNEISIPCQG</sequence>
<dbReference type="PANTHER" id="PTHR43751:SF3">
    <property type="entry name" value="SULFATASE N-TERMINAL DOMAIN-CONTAINING PROTEIN"/>
    <property type="match status" value="1"/>
</dbReference>
<evidence type="ECO:0000259" key="1">
    <source>
        <dbReference type="Pfam" id="PF00884"/>
    </source>
</evidence>
<dbReference type="Pfam" id="PF00884">
    <property type="entry name" value="Sulfatase"/>
    <property type="match status" value="1"/>
</dbReference>
<dbReference type="InterPro" id="IPR000917">
    <property type="entry name" value="Sulfatase_N"/>
</dbReference>
<dbReference type="PANTHER" id="PTHR43751">
    <property type="entry name" value="SULFATASE"/>
    <property type="match status" value="1"/>
</dbReference>
<dbReference type="Proteomes" id="UP000070163">
    <property type="component" value="Unassembled WGS sequence"/>
</dbReference>